<reference evidence="3" key="1">
    <citation type="submission" date="2021-06" db="EMBL/GenBank/DDBJ databases">
        <title>Sequencing of actinobacteria type strains.</title>
        <authorList>
            <person name="Nguyen G.-S."/>
            <person name="Wentzel A."/>
        </authorList>
    </citation>
    <scope>NUCLEOTIDE SEQUENCE</scope>
    <source>
        <strain evidence="3">P38-E01</strain>
    </source>
</reference>
<name>A0A949JIK9_9ACTN</name>
<dbReference type="RefSeq" id="WP_211042384.1">
    <property type="nucleotide sequence ID" value="NZ_JAELVF020000001.1"/>
</dbReference>
<protein>
    <submittedName>
        <fullName evidence="3">Uncharacterized protein</fullName>
    </submittedName>
</protein>
<evidence type="ECO:0000313" key="4">
    <source>
        <dbReference type="Proteomes" id="UP000694501"/>
    </source>
</evidence>
<feature type="region of interest" description="Disordered" evidence="2">
    <location>
        <begin position="274"/>
        <end position="293"/>
    </location>
</feature>
<evidence type="ECO:0000256" key="1">
    <source>
        <dbReference type="SAM" id="Coils"/>
    </source>
</evidence>
<dbReference type="EMBL" id="JAELVF020000001">
    <property type="protein sequence ID" value="MBU7599295.1"/>
    <property type="molecule type" value="Genomic_DNA"/>
</dbReference>
<proteinExistence type="predicted"/>
<dbReference type="AlphaFoldDB" id="A0A949JIK9"/>
<dbReference type="Proteomes" id="UP000694501">
    <property type="component" value="Unassembled WGS sequence"/>
</dbReference>
<feature type="coiled-coil region" evidence="1">
    <location>
        <begin position="200"/>
        <end position="244"/>
    </location>
</feature>
<comment type="caution">
    <text evidence="3">The sequence shown here is derived from an EMBL/GenBank/DDBJ whole genome shotgun (WGS) entry which is preliminary data.</text>
</comment>
<gene>
    <name evidence="3" type="ORF">JGS22_017155</name>
</gene>
<evidence type="ECO:0000256" key="2">
    <source>
        <dbReference type="SAM" id="MobiDB-lite"/>
    </source>
</evidence>
<organism evidence="3 4">
    <name type="scientific">Streptomyces tardus</name>
    <dbReference type="NCBI Taxonomy" id="2780544"/>
    <lineage>
        <taxon>Bacteria</taxon>
        <taxon>Bacillati</taxon>
        <taxon>Actinomycetota</taxon>
        <taxon>Actinomycetes</taxon>
        <taxon>Kitasatosporales</taxon>
        <taxon>Streptomycetaceae</taxon>
        <taxon>Streptomyces</taxon>
    </lineage>
</organism>
<evidence type="ECO:0000313" key="3">
    <source>
        <dbReference type="EMBL" id="MBU7599295.1"/>
    </source>
</evidence>
<keyword evidence="1" id="KW-0175">Coiled coil</keyword>
<accession>A0A949JIK9</accession>
<keyword evidence="4" id="KW-1185">Reference proteome</keyword>
<feature type="compositionally biased region" description="Basic and acidic residues" evidence="2">
    <location>
        <begin position="279"/>
        <end position="293"/>
    </location>
</feature>
<sequence length="419" mass="45678">MSGGGARRWGFGSGRVEGLREDAQAAKDAAAAAFYELDTAQRDLRISIETITAVDNSPPARKAGADFAAFGERIDANSHDYINVVDAHDLDRDGLDSAAASRALHDLNRVKGQLEQTRTDLSRFAHSIGGLLEHAESQLAQVAPAVERGRQALLAATQALDGVRAAGLNSDELAARLAQLGPELTKLNQGAGQHGVRPTIQRAEQVQRQAEALAEEARRLPEQAVELDRRLASLRTRAQALANRAEKVDPVLSELRRRFSAACWQDLQQVPEQAQRASRQAEEKLRDAQRARQEQRWGDAGDLLASVRAVLATADDAVAAAGERLQRLNEVSFSRDKETEQVRFAIRDAQRLAMAGRSTPEPRHAGPLDSSVERLERAVAALDTGGRHPDYWQFLVELDAIKETVGSVVQNIRESRAGD</sequence>